<proteinExistence type="predicted"/>
<evidence type="ECO:0000313" key="1">
    <source>
        <dbReference type="EMBL" id="MEQ1408594.1"/>
    </source>
</evidence>
<keyword evidence="2" id="KW-1185">Reference proteome</keyword>
<gene>
    <name evidence="1" type="ORF">ABK249_27040</name>
</gene>
<dbReference type="RefSeq" id="WP_348864571.1">
    <property type="nucleotide sequence ID" value="NZ_JBEAAL010000028.1"/>
</dbReference>
<comment type="caution">
    <text evidence="1">The sequence shown here is derived from an EMBL/GenBank/DDBJ whole genome shotgun (WGS) entry which is preliminary data.</text>
</comment>
<protein>
    <recommendedName>
        <fullName evidence="3">Lipoprotein</fullName>
    </recommendedName>
</protein>
<name>A0ABV0M9L7_9HYPH</name>
<evidence type="ECO:0008006" key="3">
    <source>
        <dbReference type="Google" id="ProtNLM"/>
    </source>
</evidence>
<dbReference type="Proteomes" id="UP001496627">
    <property type="component" value="Unassembled WGS sequence"/>
</dbReference>
<reference evidence="1 2" key="1">
    <citation type="submission" date="2024-05" db="EMBL/GenBank/DDBJ databases">
        <title>Neorhizobium sp. Rsf11, a plant growth promoting and heavy metal resistant PAH-degrader.</title>
        <authorList>
            <person name="Golubev S.N."/>
            <person name="Muratova A.Y."/>
            <person name="Markelova M.I."/>
        </authorList>
    </citation>
    <scope>NUCLEOTIDE SEQUENCE [LARGE SCALE GENOMIC DNA]</scope>
    <source>
        <strain evidence="1 2">Rsf11</strain>
    </source>
</reference>
<organism evidence="1 2">
    <name type="scientific">Neorhizobium phenanthreniclasticum</name>
    <dbReference type="NCBI Taxonomy" id="3157917"/>
    <lineage>
        <taxon>Bacteria</taxon>
        <taxon>Pseudomonadati</taxon>
        <taxon>Pseudomonadota</taxon>
        <taxon>Alphaproteobacteria</taxon>
        <taxon>Hyphomicrobiales</taxon>
        <taxon>Rhizobiaceae</taxon>
        <taxon>Rhizobium/Agrobacterium group</taxon>
        <taxon>Neorhizobium</taxon>
    </lineage>
</organism>
<dbReference type="EMBL" id="JBEAAL010000028">
    <property type="protein sequence ID" value="MEQ1408594.1"/>
    <property type="molecule type" value="Genomic_DNA"/>
</dbReference>
<dbReference type="PROSITE" id="PS51257">
    <property type="entry name" value="PROKAR_LIPOPROTEIN"/>
    <property type="match status" value="1"/>
</dbReference>
<evidence type="ECO:0000313" key="2">
    <source>
        <dbReference type="Proteomes" id="UP001496627"/>
    </source>
</evidence>
<sequence length="115" mass="12571">MFSNIFRNLGVVVICIGLASCTTEKEFKELAAALKSNPGLRAKAVEKCVGKPIDWNAEMREALGWFANSADAKTPRIVCQRYVNAIASGRLSYKDVQSFSQGELTPTMARVLRGS</sequence>
<accession>A0ABV0M9L7</accession>